<protein>
    <submittedName>
        <fullName evidence="1">Uncharacterized protein</fullName>
    </submittedName>
</protein>
<dbReference type="RefSeq" id="WP_188737624.1">
    <property type="nucleotide sequence ID" value="NZ_BMII01000006.1"/>
</dbReference>
<dbReference type="Proteomes" id="UP000617555">
    <property type="component" value="Unassembled WGS sequence"/>
</dbReference>
<reference evidence="2" key="1">
    <citation type="journal article" date="2019" name="Int. J. Syst. Evol. Microbiol.">
        <title>The Global Catalogue of Microorganisms (GCM) 10K type strain sequencing project: providing services to taxonomists for standard genome sequencing and annotation.</title>
        <authorList>
            <consortium name="The Broad Institute Genomics Platform"/>
            <consortium name="The Broad Institute Genome Sequencing Center for Infectious Disease"/>
            <person name="Wu L."/>
            <person name="Ma J."/>
        </authorList>
    </citation>
    <scope>NUCLEOTIDE SEQUENCE [LARGE SCALE GENOMIC DNA]</scope>
    <source>
        <strain evidence="2">CGMCC 1.15339</strain>
    </source>
</reference>
<name>A0ABQ1IVR3_9GAMM</name>
<sequence>MMLGPQTADVIFYLPTPPITPTNWQATHPDAVAQLMALNGNHWRKIFTIMAKICSVEPDITLNNGAAWKAIRANLFCDSTQANTLLTQPSLGRRLSCQIQIVEPNTAPLHLCTQQWHIVCGKETQQRLGIDTQAGHAVAQTNKIRRQQTCLLTPYLDYRQYSNALIETTRQIIANAGISHD</sequence>
<evidence type="ECO:0000313" key="2">
    <source>
        <dbReference type="Proteomes" id="UP000617555"/>
    </source>
</evidence>
<dbReference type="InterPro" id="IPR054222">
    <property type="entry name" value="DUF6942"/>
</dbReference>
<comment type="caution">
    <text evidence="1">The sequence shown here is derived from an EMBL/GenBank/DDBJ whole genome shotgun (WGS) entry which is preliminary data.</text>
</comment>
<keyword evidence="2" id="KW-1185">Reference proteome</keyword>
<organism evidence="1 2">
    <name type="scientific">Shewanella inventionis</name>
    <dbReference type="NCBI Taxonomy" id="1738770"/>
    <lineage>
        <taxon>Bacteria</taxon>
        <taxon>Pseudomonadati</taxon>
        <taxon>Pseudomonadota</taxon>
        <taxon>Gammaproteobacteria</taxon>
        <taxon>Alteromonadales</taxon>
        <taxon>Shewanellaceae</taxon>
        <taxon>Shewanella</taxon>
    </lineage>
</organism>
<gene>
    <name evidence="1" type="ORF">GCM10011607_10170</name>
</gene>
<accession>A0ABQ1IVR3</accession>
<proteinExistence type="predicted"/>
<dbReference type="Pfam" id="PF22098">
    <property type="entry name" value="DUF6942"/>
    <property type="match status" value="1"/>
</dbReference>
<dbReference type="EMBL" id="BMII01000006">
    <property type="protein sequence ID" value="GGB51673.1"/>
    <property type="molecule type" value="Genomic_DNA"/>
</dbReference>
<evidence type="ECO:0000313" key="1">
    <source>
        <dbReference type="EMBL" id="GGB51673.1"/>
    </source>
</evidence>